<comment type="caution">
    <text evidence="1">The sequence shown here is derived from an EMBL/GenBank/DDBJ whole genome shotgun (WGS) entry which is preliminary data.</text>
</comment>
<organism evidence="1 2">
    <name type="scientific">Reyranella humidisoli</name>
    <dbReference type="NCBI Taxonomy" id="2849149"/>
    <lineage>
        <taxon>Bacteria</taxon>
        <taxon>Pseudomonadati</taxon>
        <taxon>Pseudomonadota</taxon>
        <taxon>Alphaproteobacteria</taxon>
        <taxon>Hyphomicrobiales</taxon>
        <taxon>Reyranellaceae</taxon>
        <taxon>Reyranella</taxon>
    </lineage>
</organism>
<evidence type="ECO:0000313" key="1">
    <source>
        <dbReference type="EMBL" id="MBU8876086.1"/>
    </source>
</evidence>
<sequence>MPLHWIVDSKERLVITTADGHVTRQDVDDYIRAMNGAGTQPYRKLFDGSRGETDMTPEDMLAIGVQLRERHATGTPGPLAIVIPPDKADLVSRVLGILATADRPMRVFSDVEPARRWIDSLPK</sequence>
<keyword evidence="2" id="KW-1185">Reference proteome</keyword>
<protein>
    <recommendedName>
        <fullName evidence="3">STAS/SEC14 domain-containing protein</fullName>
    </recommendedName>
</protein>
<name>A0ABS6INB1_9HYPH</name>
<dbReference type="Proteomes" id="UP000727907">
    <property type="component" value="Unassembled WGS sequence"/>
</dbReference>
<evidence type="ECO:0000313" key="2">
    <source>
        <dbReference type="Proteomes" id="UP000727907"/>
    </source>
</evidence>
<dbReference type="RefSeq" id="WP_216964589.1">
    <property type="nucleotide sequence ID" value="NZ_JAHOPB010000002.1"/>
</dbReference>
<proteinExistence type="predicted"/>
<evidence type="ECO:0008006" key="3">
    <source>
        <dbReference type="Google" id="ProtNLM"/>
    </source>
</evidence>
<accession>A0ABS6INB1</accession>
<gene>
    <name evidence="1" type="ORF">KQ910_20100</name>
</gene>
<dbReference type="EMBL" id="JAHOPB010000002">
    <property type="protein sequence ID" value="MBU8876086.1"/>
    <property type="molecule type" value="Genomic_DNA"/>
</dbReference>
<reference evidence="1 2" key="1">
    <citation type="submission" date="2021-06" db="EMBL/GenBank/DDBJ databases">
        <authorList>
            <person name="Lee D.H."/>
        </authorList>
    </citation>
    <scope>NUCLEOTIDE SEQUENCE [LARGE SCALE GENOMIC DNA]</scope>
    <source>
        <strain evidence="1 2">MMS21-HV4-11</strain>
    </source>
</reference>